<accession>A0A814MW85</accession>
<dbReference type="EMBL" id="CAJNOT010000802">
    <property type="protein sequence ID" value="CAF1083630.1"/>
    <property type="molecule type" value="Genomic_DNA"/>
</dbReference>
<reference evidence="1" key="1">
    <citation type="submission" date="2021-02" db="EMBL/GenBank/DDBJ databases">
        <authorList>
            <person name="Nowell W R."/>
        </authorList>
    </citation>
    <scope>NUCLEOTIDE SEQUENCE</scope>
</reference>
<protein>
    <submittedName>
        <fullName evidence="1">Uncharacterized protein</fullName>
    </submittedName>
</protein>
<evidence type="ECO:0000313" key="2">
    <source>
        <dbReference type="EMBL" id="CAF4127317.1"/>
    </source>
</evidence>
<organism evidence="1 3">
    <name type="scientific">Rotaria sordida</name>
    <dbReference type="NCBI Taxonomy" id="392033"/>
    <lineage>
        <taxon>Eukaryota</taxon>
        <taxon>Metazoa</taxon>
        <taxon>Spiralia</taxon>
        <taxon>Gnathifera</taxon>
        <taxon>Rotifera</taxon>
        <taxon>Eurotatoria</taxon>
        <taxon>Bdelloidea</taxon>
        <taxon>Philodinida</taxon>
        <taxon>Philodinidae</taxon>
        <taxon>Rotaria</taxon>
    </lineage>
</organism>
<dbReference type="Proteomes" id="UP000663864">
    <property type="component" value="Unassembled WGS sequence"/>
</dbReference>
<name>A0A814MW85_9BILA</name>
<comment type="caution">
    <text evidence="1">The sequence shown here is derived from an EMBL/GenBank/DDBJ whole genome shotgun (WGS) entry which is preliminary data.</text>
</comment>
<sequence length="260" mass="31082">MVQMINETPLMKSKTILIHIYRCRHGITIYDESNDDDNDGGNEEDIQKFEKCFRRHFEWEMCNVWLWNVLNGKDNSDGYIAHKKFFESYLNRNKYLNNENIRQISMYKLIYYYFIEAKRLLGVDLFSTPSRDLGGIKGKFKSILTGIYEIICRIKLDTNNVYLPYYTECCSKDHEVEKSVECSFYALADHGLNYECDSKTMNFDWFESNYLLHGNINWFNETIGKIKVFELSNIYFGFQIRSDYGYRNILFDYIQLNIIK</sequence>
<evidence type="ECO:0000313" key="3">
    <source>
        <dbReference type="Proteomes" id="UP000663864"/>
    </source>
</evidence>
<dbReference type="EMBL" id="CAJOBD010009061">
    <property type="protein sequence ID" value="CAF4127317.1"/>
    <property type="molecule type" value="Genomic_DNA"/>
</dbReference>
<dbReference type="Proteomes" id="UP000663836">
    <property type="component" value="Unassembled WGS sequence"/>
</dbReference>
<evidence type="ECO:0000313" key="1">
    <source>
        <dbReference type="EMBL" id="CAF1083630.1"/>
    </source>
</evidence>
<gene>
    <name evidence="2" type="ORF">JBS370_LOCUS32908</name>
    <name evidence="1" type="ORF">ZHD862_LOCUS16714</name>
</gene>
<proteinExistence type="predicted"/>
<dbReference type="AlphaFoldDB" id="A0A814MW85"/>